<dbReference type="PROSITE" id="PS51032">
    <property type="entry name" value="AP2_ERF"/>
    <property type="match status" value="1"/>
</dbReference>
<evidence type="ECO:0000256" key="7">
    <source>
        <dbReference type="SAM" id="MobiDB-lite"/>
    </source>
</evidence>
<sequence length="218" mass="23433">MTTAAANGIVTARKQGQGQGQAQQRRGFRRPAEHRRHKDLGWTGVRERLWGGWAAEIRVPRSRGRLWVGRFEHAVQAALAYDAAVFCFYGERLPRPRKFNFPATPRPDIPEHVRVGLTVANIKAIAEKYARTCSAGFVPIPPPPAVSPAPPAASLNLMAPAAADGAATAGGATTATEEGHGNGNHVDEDFLASADCLLSCNPDDFVGVMDMDLDLVEE</sequence>
<dbReference type="SUPFAM" id="SSF54171">
    <property type="entry name" value="DNA-binding domain"/>
    <property type="match status" value="1"/>
</dbReference>
<evidence type="ECO:0000313" key="9">
    <source>
        <dbReference type="EMBL" id="WVZ92197.1"/>
    </source>
</evidence>
<dbReference type="FunFam" id="3.30.730.10:FF:000010">
    <property type="entry name" value="AP2-EREBP transcription factor"/>
    <property type="match status" value="1"/>
</dbReference>
<feature type="region of interest" description="Disordered" evidence="7">
    <location>
        <begin position="1"/>
        <end position="37"/>
    </location>
</feature>
<dbReference type="InterPro" id="IPR036955">
    <property type="entry name" value="AP2/ERF_dom_sf"/>
</dbReference>
<feature type="domain" description="AP2/ERF" evidence="8">
    <location>
        <begin position="41"/>
        <end position="102"/>
    </location>
</feature>
<evidence type="ECO:0000256" key="3">
    <source>
        <dbReference type="ARBA" id="ARBA00023125"/>
    </source>
</evidence>
<gene>
    <name evidence="9" type="ORF">U9M48_038281</name>
</gene>
<dbReference type="SMART" id="SM00380">
    <property type="entry name" value="AP2"/>
    <property type="match status" value="1"/>
</dbReference>
<dbReference type="GO" id="GO:0003700">
    <property type="term" value="F:DNA-binding transcription factor activity"/>
    <property type="evidence" value="ECO:0007669"/>
    <property type="project" value="InterPro"/>
</dbReference>
<reference evidence="9 10" key="1">
    <citation type="submission" date="2024-02" db="EMBL/GenBank/DDBJ databases">
        <title>High-quality chromosome-scale genome assembly of Pensacola bahiagrass (Paspalum notatum Flugge var. saurae).</title>
        <authorList>
            <person name="Vega J.M."/>
            <person name="Podio M."/>
            <person name="Orjuela J."/>
            <person name="Siena L.A."/>
            <person name="Pessino S.C."/>
            <person name="Combes M.C."/>
            <person name="Mariac C."/>
            <person name="Albertini E."/>
            <person name="Pupilli F."/>
            <person name="Ortiz J.P.A."/>
            <person name="Leblanc O."/>
        </authorList>
    </citation>
    <scope>NUCLEOTIDE SEQUENCE [LARGE SCALE GENOMIC DNA]</scope>
    <source>
        <strain evidence="9">R1</strain>
        <tissue evidence="9">Leaf</tissue>
    </source>
</reference>
<dbReference type="GO" id="GO:0006950">
    <property type="term" value="P:response to stress"/>
    <property type="evidence" value="ECO:0007669"/>
    <property type="project" value="TreeGrafter"/>
</dbReference>
<dbReference type="GO" id="GO:0000976">
    <property type="term" value="F:transcription cis-regulatory region binding"/>
    <property type="evidence" value="ECO:0007669"/>
    <property type="project" value="TreeGrafter"/>
</dbReference>
<dbReference type="InterPro" id="IPR016177">
    <property type="entry name" value="DNA-bd_dom_sf"/>
</dbReference>
<protein>
    <recommendedName>
        <fullName evidence="8">AP2/ERF domain-containing protein</fullName>
    </recommendedName>
</protein>
<dbReference type="Gene3D" id="3.30.730.10">
    <property type="entry name" value="AP2/ERF domain"/>
    <property type="match status" value="1"/>
</dbReference>
<proteinExistence type="inferred from homology"/>
<organism evidence="9 10">
    <name type="scientific">Paspalum notatum var. saurae</name>
    <dbReference type="NCBI Taxonomy" id="547442"/>
    <lineage>
        <taxon>Eukaryota</taxon>
        <taxon>Viridiplantae</taxon>
        <taxon>Streptophyta</taxon>
        <taxon>Embryophyta</taxon>
        <taxon>Tracheophyta</taxon>
        <taxon>Spermatophyta</taxon>
        <taxon>Magnoliopsida</taxon>
        <taxon>Liliopsida</taxon>
        <taxon>Poales</taxon>
        <taxon>Poaceae</taxon>
        <taxon>PACMAD clade</taxon>
        <taxon>Panicoideae</taxon>
        <taxon>Andropogonodae</taxon>
        <taxon>Paspaleae</taxon>
        <taxon>Paspalinae</taxon>
        <taxon>Paspalum</taxon>
    </lineage>
</organism>
<dbReference type="CDD" id="cd00018">
    <property type="entry name" value="AP2"/>
    <property type="match status" value="1"/>
</dbReference>
<dbReference type="InterPro" id="IPR001471">
    <property type="entry name" value="AP2/ERF_dom"/>
</dbReference>
<evidence type="ECO:0000256" key="1">
    <source>
        <dbReference type="ARBA" id="ARBA00004123"/>
    </source>
</evidence>
<name>A0AAQ3UL19_PASNO</name>
<dbReference type="GO" id="GO:0005634">
    <property type="term" value="C:nucleus"/>
    <property type="evidence" value="ECO:0007669"/>
    <property type="project" value="UniProtKB-SubCell"/>
</dbReference>
<evidence type="ECO:0000256" key="2">
    <source>
        <dbReference type="ARBA" id="ARBA00023015"/>
    </source>
</evidence>
<dbReference type="GO" id="GO:0045893">
    <property type="term" value="P:positive regulation of DNA-templated transcription"/>
    <property type="evidence" value="ECO:0007669"/>
    <property type="project" value="TreeGrafter"/>
</dbReference>
<dbReference type="PANTHER" id="PTHR31241">
    <property type="entry name" value="DEHYDRATION-RESPONSIVE ELEMENT-BINDING PROTEIN 2C"/>
    <property type="match status" value="1"/>
</dbReference>
<keyword evidence="2" id="KW-0805">Transcription regulation</keyword>
<dbReference type="AlphaFoldDB" id="A0AAQ3UL19"/>
<dbReference type="EMBL" id="CP144753">
    <property type="protein sequence ID" value="WVZ92197.1"/>
    <property type="molecule type" value="Genomic_DNA"/>
</dbReference>
<feature type="compositionally biased region" description="Basic residues" evidence="7">
    <location>
        <begin position="26"/>
        <end position="37"/>
    </location>
</feature>
<accession>A0AAQ3UL19</accession>
<keyword evidence="5" id="KW-0539">Nucleus</keyword>
<dbReference type="PANTHER" id="PTHR31241:SF80">
    <property type="entry name" value="AP2_ERF DOMAIN-CONTAINING PROTEIN"/>
    <property type="match status" value="1"/>
</dbReference>
<evidence type="ECO:0000256" key="6">
    <source>
        <dbReference type="ARBA" id="ARBA00024343"/>
    </source>
</evidence>
<dbReference type="Proteomes" id="UP001341281">
    <property type="component" value="Chromosome 09"/>
</dbReference>
<keyword evidence="4" id="KW-0804">Transcription</keyword>
<evidence type="ECO:0000256" key="5">
    <source>
        <dbReference type="ARBA" id="ARBA00023242"/>
    </source>
</evidence>
<keyword evidence="3" id="KW-0238">DNA-binding</keyword>
<comment type="subcellular location">
    <subcellularLocation>
        <location evidence="1">Nucleus</location>
    </subcellularLocation>
</comment>
<evidence type="ECO:0000313" key="10">
    <source>
        <dbReference type="Proteomes" id="UP001341281"/>
    </source>
</evidence>
<evidence type="ECO:0000259" key="8">
    <source>
        <dbReference type="PROSITE" id="PS51032"/>
    </source>
</evidence>
<evidence type="ECO:0000256" key="4">
    <source>
        <dbReference type="ARBA" id="ARBA00023163"/>
    </source>
</evidence>
<keyword evidence="10" id="KW-1185">Reference proteome</keyword>
<comment type="similarity">
    <text evidence="6">Belongs to the AP2/ERF transcription factor family. ERF subfamily.</text>
</comment>